<proteinExistence type="predicted"/>
<reference evidence="3" key="1">
    <citation type="journal article" date="2013" name="Genetics">
        <title>The draft genome and transcriptome of Panagrellus redivivus are shaped by the harsh demands of a free-living lifestyle.</title>
        <authorList>
            <person name="Srinivasan J."/>
            <person name="Dillman A.R."/>
            <person name="Macchietto M.G."/>
            <person name="Heikkinen L."/>
            <person name="Lakso M."/>
            <person name="Fracchia K.M."/>
            <person name="Antoshechkin I."/>
            <person name="Mortazavi A."/>
            <person name="Wong G."/>
            <person name="Sternberg P.W."/>
        </authorList>
    </citation>
    <scope>NUCLEOTIDE SEQUENCE [LARGE SCALE GENOMIC DNA]</scope>
    <source>
        <strain evidence="3">MT8872</strain>
    </source>
</reference>
<reference evidence="4" key="2">
    <citation type="submission" date="2020-10" db="UniProtKB">
        <authorList>
            <consortium name="WormBaseParasite"/>
        </authorList>
    </citation>
    <scope>IDENTIFICATION</scope>
</reference>
<evidence type="ECO:0000256" key="1">
    <source>
        <dbReference type="SAM" id="MobiDB-lite"/>
    </source>
</evidence>
<evidence type="ECO:0000256" key="2">
    <source>
        <dbReference type="SAM" id="SignalP"/>
    </source>
</evidence>
<feature type="region of interest" description="Disordered" evidence="1">
    <location>
        <begin position="53"/>
        <end position="80"/>
    </location>
</feature>
<organism evidence="3 4">
    <name type="scientific">Panagrellus redivivus</name>
    <name type="common">Microworm</name>
    <dbReference type="NCBI Taxonomy" id="6233"/>
    <lineage>
        <taxon>Eukaryota</taxon>
        <taxon>Metazoa</taxon>
        <taxon>Ecdysozoa</taxon>
        <taxon>Nematoda</taxon>
        <taxon>Chromadorea</taxon>
        <taxon>Rhabditida</taxon>
        <taxon>Tylenchina</taxon>
        <taxon>Panagrolaimomorpha</taxon>
        <taxon>Panagrolaimoidea</taxon>
        <taxon>Panagrolaimidae</taxon>
        <taxon>Panagrellus</taxon>
    </lineage>
</organism>
<dbReference type="AlphaFoldDB" id="A0A7E4V7N1"/>
<protein>
    <submittedName>
        <fullName evidence="4">Uncharacterized protein</fullName>
    </submittedName>
</protein>
<feature type="chain" id="PRO_5028944308" evidence="2">
    <location>
        <begin position="21"/>
        <end position="80"/>
    </location>
</feature>
<keyword evidence="3" id="KW-1185">Reference proteome</keyword>
<feature type="compositionally biased region" description="Basic and acidic residues" evidence="1">
    <location>
        <begin position="53"/>
        <end position="65"/>
    </location>
</feature>
<accession>A0A7E4V7N1</accession>
<dbReference type="WBParaSite" id="Pan_g1760.t1">
    <property type="protein sequence ID" value="Pan_g1760.t1"/>
    <property type="gene ID" value="Pan_g1760"/>
</dbReference>
<dbReference type="Proteomes" id="UP000492821">
    <property type="component" value="Unassembled WGS sequence"/>
</dbReference>
<evidence type="ECO:0000313" key="3">
    <source>
        <dbReference type="Proteomes" id="UP000492821"/>
    </source>
</evidence>
<sequence length="80" mass="8859">MRGFKIVLLLVIAIIATVHAASDNDFMANLFKGMDKSRGQKISAHFAHLLEKQPDSSRDDNDGRQYARCRVGPCPDPVFG</sequence>
<keyword evidence="2" id="KW-0732">Signal</keyword>
<feature type="signal peptide" evidence="2">
    <location>
        <begin position="1"/>
        <end position="20"/>
    </location>
</feature>
<name>A0A7E4V7N1_PANRE</name>
<evidence type="ECO:0000313" key="4">
    <source>
        <dbReference type="WBParaSite" id="Pan_g1760.t1"/>
    </source>
</evidence>